<proteinExistence type="predicted"/>
<dbReference type="EMBL" id="KQ965747">
    <property type="protein sequence ID" value="KXS17381.1"/>
    <property type="molecule type" value="Genomic_DNA"/>
</dbReference>
<accession>A0A139AKQ9</accession>
<evidence type="ECO:0000313" key="3">
    <source>
        <dbReference type="Proteomes" id="UP000070544"/>
    </source>
</evidence>
<feature type="region of interest" description="Disordered" evidence="1">
    <location>
        <begin position="543"/>
        <end position="598"/>
    </location>
</feature>
<feature type="compositionally biased region" description="Basic and acidic residues" evidence="1">
    <location>
        <begin position="551"/>
        <end position="573"/>
    </location>
</feature>
<reference evidence="2 3" key="1">
    <citation type="journal article" date="2015" name="Genome Biol. Evol.">
        <title>Phylogenomic analyses indicate that early fungi evolved digesting cell walls of algal ancestors of land plants.</title>
        <authorList>
            <person name="Chang Y."/>
            <person name="Wang S."/>
            <person name="Sekimoto S."/>
            <person name="Aerts A.L."/>
            <person name="Choi C."/>
            <person name="Clum A."/>
            <person name="LaButti K.M."/>
            <person name="Lindquist E.A."/>
            <person name="Yee Ngan C."/>
            <person name="Ohm R.A."/>
            <person name="Salamov A.A."/>
            <person name="Grigoriev I.V."/>
            <person name="Spatafora J.W."/>
            <person name="Berbee M.L."/>
        </authorList>
    </citation>
    <scope>NUCLEOTIDE SEQUENCE [LARGE SCALE GENOMIC DNA]</scope>
    <source>
        <strain evidence="2 3">JEL478</strain>
    </source>
</reference>
<protein>
    <submittedName>
        <fullName evidence="2">Uncharacterized protein</fullName>
    </submittedName>
</protein>
<feature type="region of interest" description="Disordered" evidence="1">
    <location>
        <begin position="1"/>
        <end position="68"/>
    </location>
</feature>
<gene>
    <name evidence="2" type="ORF">M427DRAFT_153881</name>
</gene>
<feature type="compositionally biased region" description="Low complexity" evidence="1">
    <location>
        <begin position="161"/>
        <end position="182"/>
    </location>
</feature>
<keyword evidence="3" id="KW-1185">Reference proteome</keyword>
<organism evidence="2 3">
    <name type="scientific">Gonapodya prolifera (strain JEL478)</name>
    <name type="common">Monoblepharis prolifera</name>
    <dbReference type="NCBI Taxonomy" id="1344416"/>
    <lineage>
        <taxon>Eukaryota</taxon>
        <taxon>Fungi</taxon>
        <taxon>Fungi incertae sedis</taxon>
        <taxon>Chytridiomycota</taxon>
        <taxon>Chytridiomycota incertae sedis</taxon>
        <taxon>Monoblepharidomycetes</taxon>
        <taxon>Monoblepharidales</taxon>
        <taxon>Gonapodyaceae</taxon>
        <taxon>Gonapodya</taxon>
    </lineage>
</organism>
<feature type="region of interest" description="Disordered" evidence="1">
    <location>
        <begin position="161"/>
        <end position="232"/>
    </location>
</feature>
<dbReference type="OrthoDB" id="31616at2759"/>
<sequence>MEHQSPSHQNNPISPLPRRTSQLNVNLLLSQAKTESALTTPGPPVHGNTGNDAVIGNVPPTGRSLSSFPFPTTSTASILPPAPTRSAPYSSSLPDGLSHLEDFREHISPPIQIHSPFLTPQFKTPSPAPAQALEGITSAEWWGSRRKSWFELASDVARAFTPATSPPISTSSHPSPGRSSSRGHIDNLSSGARRTSSPKLAVPAAQPIESDTSKASGPTRRHSTPSLDPEELAHLKNSLEFYAEYRRENLLHDLPEEGGPIYLDPAEVVHGVEAAAVVVDDTTSKPPTPPSARRSVWQEAADTFRMASSGRNADTHGHSTGSDDGKVSSKKGWLDFNFDIALEGDVLSKRSHQDRKFLGEYSESILIRACEDMGLASELAKQGYERLVVRIDDKDSFVHRLTITDESLFEAEWEKASRKLPSRGLASEEVDLEEFARRAPLRDDNYLVDMFVRVSNLSLASFKTYQQLLRLGSTPTDVSFLLHSLSADTHYAPLMDITPSDVSELVACMEGKLGKPGQKNSEMKYTEVSWLSCQNPRVGWVRKGGNKQHAVKTDDQGKVADGKKDSNADEEKPLWITGSKQHSKASLRAPLPGQKHPGSGVAKRVTFMLVSFVRWRGRAALINTPEYWHNAFLYWHKGFMFLNPAFQGFFRASLLDLNEEIKRHGVAAMAWAWKMGQVHDEKGRMVLWPITQEQLYPTSPRLHRYFTSDSYIELADRFTQKYRGRFQVKWDKAVATMVEGFEGELAEHVLPAPGQAS</sequence>
<evidence type="ECO:0000256" key="1">
    <source>
        <dbReference type="SAM" id="MobiDB-lite"/>
    </source>
</evidence>
<name>A0A139AKQ9_GONPJ</name>
<dbReference type="Proteomes" id="UP000070544">
    <property type="component" value="Unassembled WGS sequence"/>
</dbReference>
<feature type="compositionally biased region" description="Polar residues" evidence="1">
    <location>
        <begin position="1"/>
        <end position="39"/>
    </location>
</feature>
<feature type="compositionally biased region" description="Polar residues" evidence="1">
    <location>
        <begin position="187"/>
        <end position="198"/>
    </location>
</feature>
<dbReference type="AlphaFoldDB" id="A0A139AKQ9"/>
<evidence type="ECO:0000313" key="2">
    <source>
        <dbReference type="EMBL" id="KXS17381.1"/>
    </source>
</evidence>